<evidence type="ECO:0000313" key="1">
    <source>
        <dbReference type="EMBL" id="SOY65927.1"/>
    </source>
</evidence>
<dbReference type="EMBL" id="OFSN01000015">
    <property type="protein sequence ID" value="SOY65927.1"/>
    <property type="molecule type" value="Genomic_DNA"/>
</dbReference>
<proteinExistence type="predicted"/>
<dbReference type="Proteomes" id="UP000257016">
    <property type="component" value="Unassembled WGS sequence"/>
</dbReference>
<accession>A0A975XCC0</accession>
<name>A0A975XCC0_9BURK</name>
<dbReference type="AlphaFoldDB" id="A0A975XCC0"/>
<comment type="caution">
    <text evidence="1">The sequence shown here is derived from an EMBL/GenBank/DDBJ whole genome shotgun (WGS) entry which is preliminary data.</text>
</comment>
<gene>
    <name evidence="1" type="ORF">CBM2586_B10522</name>
</gene>
<protein>
    <submittedName>
        <fullName evidence="1">Uncharacterized protein</fullName>
    </submittedName>
</protein>
<sequence>MCVSPYPSKVVCNVLIQMSILFPVTKTPS</sequence>
<reference evidence="1 2" key="1">
    <citation type="submission" date="2018-01" db="EMBL/GenBank/DDBJ databases">
        <authorList>
            <person name="Clerissi C."/>
        </authorList>
    </citation>
    <scope>NUCLEOTIDE SEQUENCE [LARGE SCALE GENOMIC DNA]</scope>
    <source>
        <strain evidence="1">Cupriavidus taiwanensis LMG 19430</strain>
    </source>
</reference>
<evidence type="ECO:0000313" key="2">
    <source>
        <dbReference type="Proteomes" id="UP000257016"/>
    </source>
</evidence>
<organism evidence="1 2">
    <name type="scientific">Cupriavidus taiwanensis</name>
    <dbReference type="NCBI Taxonomy" id="164546"/>
    <lineage>
        <taxon>Bacteria</taxon>
        <taxon>Pseudomonadati</taxon>
        <taxon>Pseudomonadota</taxon>
        <taxon>Betaproteobacteria</taxon>
        <taxon>Burkholderiales</taxon>
        <taxon>Burkholderiaceae</taxon>
        <taxon>Cupriavidus</taxon>
    </lineage>
</organism>